<sequence>KRVRTLLTQEQAEVLQSILAQTPFPSTSVREAAARELGISPRKVQVWFQNVRQKHR</sequence>
<dbReference type="SMART" id="SM00389">
    <property type="entry name" value="HOX"/>
    <property type="match status" value="1"/>
</dbReference>
<dbReference type="InterPro" id="IPR052631">
    <property type="entry name" value="Paired_homeobox_Bicoid"/>
</dbReference>
<dbReference type="Pfam" id="PF00046">
    <property type="entry name" value="Homeodomain"/>
    <property type="match status" value="1"/>
</dbReference>
<dbReference type="InterPro" id="IPR009057">
    <property type="entry name" value="Homeodomain-like_sf"/>
</dbReference>
<evidence type="ECO:0000256" key="2">
    <source>
        <dbReference type="RuleBase" id="RU000682"/>
    </source>
</evidence>
<evidence type="ECO:0000256" key="1">
    <source>
        <dbReference type="PROSITE-ProRule" id="PRU00108"/>
    </source>
</evidence>
<dbReference type="EMBL" id="KZ819338">
    <property type="protein sequence ID" value="PWN18094.1"/>
    <property type="molecule type" value="Genomic_DNA"/>
</dbReference>
<dbReference type="GO" id="GO:0000981">
    <property type="term" value="F:DNA-binding transcription factor activity, RNA polymerase II-specific"/>
    <property type="evidence" value="ECO:0007669"/>
    <property type="project" value="TreeGrafter"/>
</dbReference>
<comment type="subcellular location">
    <subcellularLocation>
        <location evidence="1 2">Nucleus</location>
    </subcellularLocation>
</comment>
<evidence type="ECO:0000259" key="3">
    <source>
        <dbReference type="PROSITE" id="PS50071"/>
    </source>
</evidence>
<feature type="domain" description="Homeobox" evidence="3">
    <location>
        <begin position="1"/>
        <end position="56"/>
    </location>
</feature>
<organism evidence="4 5">
    <name type="scientific">Pseudomicrostroma glucosiphilum</name>
    <dbReference type="NCBI Taxonomy" id="1684307"/>
    <lineage>
        <taxon>Eukaryota</taxon>
        <taxon>Fungi</taxon>
        <taxon>Dikarya</taxon>
        <taxon>Basidiomycota</taxon>
        <taxon>Ustilaginomycotina</taxon>
        <taxon>Exobasidiomycetes</taxon>
        <taxon>Microstromatales</taxon>
        <taxon>Microstromatales incertae sedis</taxon>
        <taxon>Pseudomicrostroma</taxon>
    </lineage>
</organism>
<dbReference type="GO" id="GO:1990837">
    <property type="term" value="F:sequence-specific double-stranded DNA binding"/>
    <property type="evidence" value="ECO:0007669"/>
    <property type="project" value="TreeGrafter"/>
</dbReference>
<keyword evidence="1 2" id="KW-0539">Nucleus</keyword>
<evidence type="ECO:0000313" key="4">
    <source>
        <dbReference type="EMBL" id="PWN18094.1"/>
    </source>
</evidence>
<dbReference type="Proteomes" id="UP000245942">
    <property type="component" value="Unassembled WGS sequence"/>
</dbReference>
<reference evidence="4 5" key="1">
    <citation type="journal article" date="2018" name="Mol. Biol. Evol.">
        <title>Broad Genomic Sampling Reveals a Smut Pathogenic Ancestry of the Fungal Clade Ustilaginomycotina.</title>
        <authorList>
            <person name="Kijpornyongpan T."/>
            <person name="Mondo S.J."/>
            <person name="Barry K."/>
            <person name="Sandor L."/>
            <person name="Lee J."/>
            <person name="Lipzen A."/>
            <person name="Pangilinan J."/>
            <person name="LaButti K."/>
            <person name="Hainaut M."/>
            <person name="Henrissat B."/>
            <person name="Grigoriev I.V."/>
            <person name="Spatafora J.W."/>
            <person name="Aime M.C."/>
        </authorList>
    </citation>
    <scope>NUCLEOTIDE SEQUENCE [LARGE SCALE GENOMIC DNA]</scope>
    <source>
        <strain evidence="4 5">MCA 4718</strain>
    </source>
</reference>
<dbReference type="STRING" id="1684307.A0A316TZK9"/>
<keyword evidence="1 2" id="KW-0371">Homeobox</keyword>
<dbReference type="RefSeq" id="XP_025345254.1">
    <property type="nucleotide sequence ID" value="XM_025489994.1"/>
</dbReference>
<evidence type="ECO:0000313" key="5">
    <source>
        <dbReference type="Proteomes" id="UP000245942"/>
    </source>
</evidence>
<dbReference type="AlphaFoldDB" id="A0A316TZK9"/>
<dbReference type="GeneID" id="37011728"/>
<keyword evidence="5" id="KW-1185">Reference proteome</keyword>
<dbReference type="SUPFAM" id="SSF46689">
    <property type="entry name" value="Homeodomain-like"/>
    <property type="match status" value="1"/>
</dbReference>
<keyword evidence="1 2" id="KW-0238">DNA-binding</keyword>
<dbReference type="GO" id="GO:0005634">
    <property type="term" value="C:nucleus"/>
    <property type="evidence" value="ECO:0007669"/>
    <property type="project" value="UniProtKB-SubCell"/>
</dbReference>
<proteinExistence type="predicted"/>
<dbReference type="PANTHER" id="PTHR46255:SF3">
    <property type="entry name" value="HOMEOBOX DOMAIN-CONTAINING PROTEIN"/>
    <property type="match status" value="1"/>
</dbReference>
<dbReference type="Gene3D" id="1.10.10.60">
    <property type="entry name" value="Homeodomain-like"/>
    <property type="match status" value="1"/>
</dbReference>
<dbReference type="InterPro" id="IPR001356">
    <property type="entry name" value="HD"/>
</dbReference>
<dbReference type="CDD" id="cd00086">
    <property type="entry name" value="homeodomain"/>
    <property type="match status" value="1"/>
</dbReference>
<accession>A0A316TZK9</accession>
<dbReference type="PROSITE" id="PS50071">
    <property type="entry name" value="HOMEOBOX_2"/>
    <property type="match status" value="1"/>
</dbReference>
<gene>
    <name evidence="4" type="ORF">BCV69DRAFT_240179</name>
</gene>
<feature type="non-terminal residue" evidence="4">
    <location>
        <position position="1"/>
    </location>
</feature>
<dbReference type="OrthoDB" id="6159439at2759"/>
<dbReference type="PANTHER" id="PTHR46255">
    <property type="entry name" value="SHORT STATURE HOMEOBOX"/>
    <property type="match status" value="1"/>
</dbReference>
<feature type="non-terminal residue" evidence="4">
    <location>
        <position position="56"/>
    </location>
</feature>
<protein>
    <submittedName>
        <fullName evidence="4">Homeobox protein EgHBX4</fullName>
    </submittedName>
</protein>
<name>A0A316TZK9_9BASI</name>